<accession>A0A1E7LCC8</accession>
<name>A0A1E7LCC8_9ACTN</name>
<comment type="caution">
    <text evidence="1">The sequence shown here is derived from an EMBL/GenBank/DDBJ whole genome shotgun (WGS) entry which is preliminary data.</text>
</comment>
<sequence length="75" mass="7955">MTTQNAAVYVSGSAAARVLVREIEDRRYWAQSGCATHDARNEGVLNGLYMALDALGGAPHPTPEGGRQFHAVLTG</sequence>
<evidence type="ECO:0000313" key="1">
    <source>
        <dbReference type="EMBL" id="OEV13810.1"/>
    </source>
</evidence>
<gene>
    <name evidence="1" type="ORF">AN218_01885</name>
</gene>
<dbReference type="Proteomes" id="UP000176005">
    <property type="component" value="Unassembled WGS sequence"/>
</dbReference>
<proteinExistence type="predicted"/>
<reference evidence="1 2" key="1">
    <citation type="journal article" date="2016" name="Front. Microbiol.">
        <title>Comparative Genomics Analysis of Streptomyces Species Reveals Their Adaptation to the Marine Environment and Their Diversity at the Genomic Level.</title>
        <authorList>
            <person name="Tian X."/>
            <person name="Zhang Z."/>
            <person name="Yang T."/>
            <person name="Chen M."/>
            <person name="Li J."/>
            <person name="Chen F."/>
            <person name="Yang J."/>
            <person name="Li W."/>
            <person name="Zhang B."/>
            <person name="Zhang Z."/>
            <person name="Wu J."/>
            <person name="Zhang C."/>
            <person name="Long L."/>
            <person name="Xiao J."/>
        </authorList>
    </citation>
    <scope>NUCLEOTIDE SEQUENCE [LARGE SCALE GENOMIC DNA]</scope>
    <source>
        <strain evidence="1 2">SCSIO 10429</strain>
    </source>
</reference>
<dbReference type="EMBL" id="LJGW01000039">
    <property type="protein sequence ID" value="OEV13810.1"/>
    <property type="molecule type" value="Genomic_DNA"/>
</dbReference>
<dbReference type="AlphaFoldDB" id="A0A1E7LCC8"/>
<evidence type="ECO:0000313" key="2">
    <source>
        <dbReference type="Proteomes" id="UP000176005"/>
    </source>
</evidence>
<keyword evidence="2" id="KW-1185">Reference proteome</keyword>
<dbReference type="RefSeq" id="WP_070014676.1">
    <property type="nucleotide sequence ID" value="NZ_LJGW01000039.1"/>
</dbReference>
<organism evidence="1 2">
    <name type="scientific">Streptomyces nanshensis</name>
    <dbReference type="NCBI Taxonomy" id="518642"/>
    <lineage>
        <taxon>Bacteria</taxon>
        <taxon>Bacillati</taxon>
        <taxon>Actinomycetota</taxon>
        <taxon>Actinomycetes</taxon>
        <taxon>Kitasatosporales</taxon>
        <taxon>Streptomycetaceae</taxon>
        <taxon>Streptomyces</taxon>
    </lineage>
</organism>
<protein>
    <submittedName>
        <fullName evidence="1">Uncharacterized protein</fullName>
    </submittedName>
</protein>